<comment type="caution">
    <text evidence="2">The sequence shown here is derived from an EMBL/GenBank/DDBJ whole genome shotgun (WGS) entry which is preliminary data.</text>
</comment>
<dbReference type="InterPro" id="IPR014922">
    <property type="entry name" value="YdhG-like"/>
</dbReference>
<proteinExistence type="predicted"/>
<dbReference type="Proteomes" id="UP000243688">
    <property type="component" value="Unassembled WGS sequence"/>
</dbReference>
<dbReference type="EMBL" id="MOXJ01000003">
    <property type="protein sequence ID" value="PDO11422.1"/>
    <property type="molecule type" value="Genomic_DNA"/>
</dbReference>
<evidence type="ECO:0000259" key="1">
    <source>
        <dbReference type="Pfam" id="PF08818"/>
    </source>
</evidence>
<dbReference type="SUPFAM" id="SSF159888">
    <property type="entry name" value="YdhG-like"/>
    <property type="match status" value="1"/>
</dbReference>
<evidence type="ECO:0000313" key="2">
    <source>
        <dbReference type="EMBL" id="PDO11422.1"/>
    </source>
</evidence>
<feature type="domain" description="YdhG-like" evidence="1">
    <location>
        <begin position="16"/>
        <end position="111"/>
    </location>
</feature>
<reference evidence="2 3" key="1">
    <citation type="submission" date="2016-12" db="EMBL/GenBank/DDBJ databases">
        <title>Candidatus Reconcilibacillus cellulovorans genome.</title>
        <authorList>
            <person name="Kolinko S."/>
            <person name="Wu Y.-W."/>
            <person name="Tachea F."/>
            <person name="Denzel E."/>
            <person name="Hiras J."/>
            <person name="Baecker N."/>
            <person name="Chan L.J."/>
            <person name="Eichorst S.A."/>
            <person name="Frey D."/>
            <person name="Adams P.D."/>
            <person name="Pray T."/>
            <person name="Tanjore D."/>
            <person name="Petzold C.J."/>
            <person name="Gladden J.M."/>
            <person name="Simmons B.A."/>
            <person name="Singer S.W."/>
        </authorList>
    </citation>
    <scope>NUCLEOTIDE SEQUENCE [LARGE SCALE GENOMIC DNA]</scope>
    <source>
        <strain evidence="2">JTherm</strain>
    </source>
</reference>
<sequence>MDVLTPFLDRIENPQHRARTEEVLLWVTDTFPNLEPRIAWNQPMFTDHGTFIVGFSVARHHLAVAPEEKALRRFSDDIRRSGYELTKMLIRLPWEKPVDYALLEKIIRFNIEDKKDCTTFWRRK</sequence>
<dbReference type="AlphaFoldDB" id="A0A2A6E3C0"/>
<gene>
    <name evidence="2" type="ORF">BLM47_02565</name>
</gene>
<accession>A0A2A6E3C0</accession>
<organism evidence="2 3">
    <name type="scientific">Candidatus Reconcilbacillus cellulovorans</name>
    <dbReference type="NCBI Taxonomy" id="1906605"/>
    <lineage>
        <taxon>Bacteria</taxon>
        <taxon>Bacillati</taxon>
        <taxon>Bacillota</taxon>
        <taxon>Bacilli</taxon>
        <taxon>Bacillales</taxon>
        <taxon>Paenibacillaceae</taxon>
        <taxon>Candidatus Reconcilbacillus</taxon>
    </lineage>
</organism>
<protein>
    <submittedName>
        <fullName evidence="2">Iron chaperone</fullName>
    </submittedName>
</protein>
<dbReference type="Pfam" id="PF08818">
    <property type="entry name" value="DUF1801"/>
    <property type="match status" value="1"/>
</dbReference>
<name>A0A2A6E3C0_9BACL</name>
<evidence type="ECO:0000313" key="3">
    <source>
        <dbReference type="Proteomes" id="UP000243688"/>
    </source>
</evidence>
<dbReference type="Gene3D" id="3.90.1150.200">
    <property type="match status" value="1"/>
</dbReference>